<reference evidence="7 8" key="1">
    <citation type="submission" date="2017-11" db="EMBL/GenBank/DDBJ databases">
        <title>Comparitive Functional Genomics of Dry Heat Resistant strains isolated from the Viking Spacecraft.</title>
        <authorList>
            <person name="Seuylemezian A."/>
            <person name="Cooper K."/>
            <person name="Vaishampayan P."/>
        </authorList>
    </citation>
    <scope>NUCLEOTIDE SEQUENCE [LARGE SCALE GENOMIC DNA]</scope>
    <source>
        <strain evidence="7 8">V32-6</strain>
    </source>
</reference>
<dbReference type="InterPro" id="IPR007848">
    <property type="entry name" value="Small_mtfrase_dom"/>
</dbReference>
<keyword evidence="4" id="KW-0949">S-adenosyl-L-methionine</keyword>
<evidence type="ECO:0000313" key="8">
    <source>
        <dbReference type="Proteomes" id="UP000234950"/>
    </source>
</evidence>
<dbReference type="Pfam" id="PF05175">
    <property type="entry name" value="MTS"/>
    <property type="match status" value="1"/>
</dbReference>
<evidence type="ECO:0000256" key="4">
    <source>
        <dbReference type="ARBA" id="ARBA00022691"/>
    </source>
</evidence>
<evidence type="ECO:0000259" key="6">
    <source>
        <dbReference type="Pfam" id="PF05175"/>
    </source>
</evidence>
<dbReference type="AlphaFoldDB" id="A0A2N5HA77"/>
<dbReference type="EC" id="2.1.1.297" evidence="1"/>
<protein>
    <recommendedName>
        <fullName evidence="1">peptide chain release factor N(5)-glutamine methyltransferase</fullName>
        <ecNumber evidence="1">2.1.1.297</ecNumber>
    </recommendedName>
</protein>
<keyword evidence="2" id="KW-0489">Methyltransferase</keyword>
<evidence type="ECO:0000313" key="7">
    <source>
        <dbReference type="EMBL" id="PLS02414.1"/>
    </source>
</evidence>
<dbReference type="PANTHER" id="PTHR18895">
    <property type="entry name" value="HEMK METHYLTRANSFERASE"/>
    <property type="match status" value="1"/>
</dbReference>
<feature type="domain" description="Methyltransferase small" evidence="6">
    <location>
        <begin position="74"/>
        <end position="166"/>
    </location>
</feature>
<gene>
    <name evidence="7" type="ORF">CVD27_19865</name>
</gene>
<evidence type="ECO:0000256" key="1">
    <source>
        <dbReference type="ARBA" id="ARBA00012771"/>
    </source>
</evidence>
<dbReference type="CDD" id="cd02440">
    <property type="entry name" value="AdoMet_MTases"/>
    <property type="match status" value="1"/>
</dbReference>
<dbReference type="InterPro" id="IPR022446">
    <property type="entry name" value="MeTrfrase_put"/>
</dbReference>
<keyword evidence="3" id="KW-0808">Transferase</keyword>
<comment type="caution">
    <text evidence="7">The sequence shown here is derived from an EMBL/GenBank/DDBJ whole genome shotgun (WGS) entry which is preliminary data.</text>
</comment>
<accession>A0A2N5HA77</accession>
<dbReference type="GO" id="GO:0102559">
    <property type="term" value="F:peptide chain release factor N(5)-glutamine methyltransferase activity"/>
    <property type="evidence" value="ECO:0007669"/>
    <property type="project" value="UniProtKB-EC"/>
</dbReference>
<dbReference type="InterPro" id="IPR004556">
    <property type="entry name" value="HemK-like"/>
</dbReference>
<dbReference type="InterPro" id="IPR029063">
    <property type="entry name" value="SAM-dependent_MTases_sf"/>
</dbReference>
<evidence type="ECO:0000256" key="5">
    <source>
        <dbReference type="ARBA" id="ARBA00048391"/>
    </source>
</evidence>
<name>A0A2N5HA77_9BACI</name>
<organism evidence="7 8">
    <name type="scientific">Neobacillus cucumis</name>
    <dbReference type="NCBI Taxonomy" id="1740721"/>
    <lineage>
        <taxon>Bacteria</taxon>
        <taxon>Bacillati</taxon>
        <taxon>Bacillota</taxon>
        <taxon>Bacilli</taxon>
        <taxon>Bacillales</taxon>
        <taxon>Bacillaceae</taxon>
        <taxon>Neobacillus</taxon>
    </lineage>
</organism>
<dbReference type="OrthoDB" id="9800643at2"/>
<dbReference type="NCBIfam" id="TIGR03704">
    <property type="entry name" value="PrmC_rel_meth"/>
    <property type="match status" value="1"/>
</dbReference>
<evidence type="ECO:0000256" key="3">
    <source>
        <dbReference type="ARBA" id="ARBA00022679"/>
    </source>
</evidence>
<dbReference type="EMBL" id="PGVE01000072">
    <property type="protein sequence ID" value="PLS02414.1"/>
    <property type="molecule type" value="Genomic_DNA"/>
</dbReference>
<dbReference type="SUPFAM" id="SSF53335">
    <property type="entry name" value="S-adenosyl-L-methionine-dependent methyltransferases"/>
    <property type="match status" value="1"/>
</dbReference>
<dbReference type="NCBIfam" id="TIGR00536">
    <property type="entry name" value="hemK_fam"/>
    <property type="match status" value="1"/>
</dbReference>
<dbReference type="PANTHER" id="PTHR18895:SF74">
    <property type="entry name" value="MTRF1L RELEASE FACTOR GLUTAMINE METHYLTRANSFERASE"/>
    <property type="match status" value="1"/>
</dbReference>
<dbReference type="Proteomes" id="UP000234950">
    <property type="component" value="Unassembled WGS sequence"/>
</dbReference>
<dbReference type="Gene3D" id="3.40.50.150">
    <property type="entry name" value="Vaccinia Virus protein VP39"/>
    <property type="match status" value="1"/>
</dbReference>
<keyword evidence="8" id="KW-1185">Reference proteome</keyword>
<sequence length="275" mass="30026">MEKSIIDRLRSEGCVFAEEETQLLLSEAGSMEDLMKMVEIRASGLPLEYVLGCTKFCGLRIEVERGVFVPRQRTEFLVKQAEALTHIDDIVVDLCCGSGAVGAAIATDINKIVLHSVDIDPVAVKCASRNLTNIGGHVYQGDLYRALPPSLRGRVNIIVANVPYVPTDKIKLLPQEARLYEPKVALDGGKDGLDLQRKAAEEAPIWLAPGGHLLVETSEIQAAQTLEIFANAGLTTKLARDEEWDATVIIGTNSGKNNLFRKTDDIKMTGKNLTK</sequence>
<evidence type="ECO:0000256" key="2">
    <source>
        <dbReference type="ARBA" id="ARBA00022603"/>
    </source>
</evidence>
<dbReference type="GO" id="GO:0032259">
    <property type="term" value="P:methylation"/>
    <property type="evidence" value="ECO:0007669"/>
    <property type="project" value="UniProtKB-KW"/>
</dbReference>
<proteinExistence type="predicted"/>
<dbReference type="InterPro" id="IPR050320">
    <property type="entry name" value="N5-glutamine_MTase"/>
</dbReference>
<comment type="catalytic activity">
    <reaction evidence="5">
        <text>L-glutaminyl-[peptide chain release factor] + S-adenosyl-L-methionine = N(5)-methyl-L-glutaminyl-[peptide chain release factor] + S-adenosyl-L-homocysteine + H(+)</text>
        <dbReference type="Rhea" id="RHEA:42896"/>
        <dbReference type="Rhea" id="RHEA-COMP:10271"/>
        <dbReference type="Rhea" id="RHEA-COMP:10272"/>
        <dbReference type="ChEBI" id="CHEBI:15378"/>
        <dbReference type="ChEBI" id="CHEBI:30011"/>
        <dbReference type="ChEBI" id="CHEBI:57856"/>
        <dbReference type="ChEBI" id="CHEBI:59789"/>
        <dbReference type="ChEBI" id="CHEBI:61891"/>
        <dbReference type="EC" id="2.1.1.297"/>
    </reaction>
</comment>